<evidence type="ECO:0000313" key="2">
    <source>
        <dbReference type="EMBL" id="RMA82691.1"/>
    </source>
</evidence>
<proteinExistence type="predicted"/>
<accession>A0A3M0AC05</accession>
<keyword evidence="1" id="KW-1133">Transmembrane helix</keyword>
<keyword evidence="3" id="KW-1185">Reference proteome</keyword>
<dbReference type="EMBL" id="REFJ01000001">
    <property type="protein sequence ID" value="RMA82691.1"/>
    <property type="molecule type" value="Genomic_DNA"/>
</dbReference>
<feature type="transmembrane region" description="Helical" evidence="1">
    <location>
        <begin position="6"/>
        <end position="25"/>
    </location>
</feature>
<sequence length="148" mass="17124">MWDIISSVATAIGSILTAIGVFLAGRQLRIAQTQSITEFEDSFDQQYRALTMEIPVDVLLGKPVKPEEREDVRELIFNYLDLANEQVFLRSENRILDATWRSWKEGIKSNLSKQGFEEVFDEVRGVAGFTYLERLVETEFQTDPRQFR</sequence>
<evidence type="ECO:0000313" key="3">
    <source>
        <dbReference type="Proteomes" id="UP000267187"/>
    </source>
</evidence>
<protein>
    <submittedName>
        <fullName evidence="2">Uncharacterized protein</fullName>
    </submittedName>
</protein>
<comment type="caution">
    <text evidence="2">The sequence shown here is derived from an EMBL/GenBank/DDBJ whole genome shotgun (WGS) entry which is preliminary data.</text>
</comment>
<name>A0A3M0AC05_9GAMM</name>
<dbReference type="RefSeq" id="WP_121876003.1">
    <property type="nucleotide sequence ID" value="NZ_REFJ01000001.1"/>
</dbReference>
<reference evidence="2 3" key="1">
    <citation type="submission" date="2018-10" db="EMBL/GenBank/DDBJ databases">
        <title>Genomic Encyclopedia of Type Strains, Phase IV (KMG-IV): sequencing the most valuable type-strain genomes for metagenomic binning, comparative biology and taxonomic classification.</title>
        <authorList>
            <person name="Goeker M."/>
        </authorList>
    </citation>
    <scope>NUCLEOTIDE SEQUENCE [LARGE SCALE GENOMIC DNA]</scope>
    <source>
        <strain evidence="2 3">DSM 25080</strain>
    </source>
</reference>
<dbReference type="OrthoDB" id="8912757at2"/>
<gene>
    <name evidence="2" type="ORF">DFR27_0648</name>
</gene>
<keyword evidence="1" id="KW-0812">Transmembrane</keyword>
<organism evidence="2 3">
    <name type="scientific">Umboniibacter marinipuniceus</name>
    <dbReference type="NCBI Taxonomy" id="569599"/>
    <lineage>
        <taxon>Bacteria</taxon>
        <taxon>Pseudomonadati</taxon>
        <taxon>Pseudomonadota</taxon>
        <taxon>Gammaproteobacteria</taxon>
        <taxon>Cellvibrionales</taxon>
        <taxon>Cellvibrionaceae</taxon>
        <taxon>Umboniibacter</taxon>
    </lineage>
</organism>
<evidence type="ECO:0000256" key="1">
    <source>
        <dbReference type="SAM" id="Phobius"/>
    </source>
</evidence>
<dbReference type="Proteomes" id="UP000267187">
    <property type="component" value="Unassembled WGS sequence"/>
</dbReference>
<keyword evidence="1" id="KW-0472">Membrane</keyword>
<dbReference type="AlphaFoldDB" id="A0A3M0AC05"/>